<dbReference type="Pfam" id="PF13638">
    <property type="entry name" value="PIN_4"/>
    <property type="match status" value="1"/>
</dbReference>
<dbReference type="RefSeq" id="XP_027199232.1">
    <property type="nucleotide sequence ID" value="XM_027343431.1"/>
</dbReference>
<evidence type="ECO:0000313" key="1">
    <source>
        <dbReference type="Proteomes" id="UP000515146"/>
    </source>
</evidence>
<dbReference type="Gene3D" id="3.40.50.1010">
    <property type="entry name" value="5'-nuclease"/>
    <property type="match status" value="1"/>
</dbReference>
<dbReference type="PANTHER" id="PTHR16161:SF0">
    <property type="entry name" value="TRANSCRIPTIONAL PROTEIN SWT1"/>
    <property type="match status" value="1"/>
</dbReference>
<keyword evidence="1" id="KW-1185">Reference proteome</keyword>
<dbReference type="InterPro" id="IPR052626">
    <property type="entry name" value="SWT1_Regulator"/>
</dbReference>
<accession>A0A6P6Y140</accession>
<protein>
    <submittedName>
        <fullName evidence="2">Transcriptional protein SWT1-like</fullName>
    </submittedName>
</protein>
<gene>
    <name evidence="2" type="primary">LOC113793398</name>
</gene>
<dbReference type="SMART" id="SM00670">
    <property type="entry name" value="PINc"/>
    <property type="match status" value="1"/>
</dbReference>
<dbReference type="OMA" id="DTMQFGD"/>
<dbReference type="GO" id="GO:0005634">
    <property type="term" value="C:nucleus"/>
    <property type="evidence" value="ECO:0007669"/>
    <property type="project" value="TreeGrafter"/>
</dbReference>
<dbReference type="CTD" id="54823"/>
<dbReference type="InterPro" id="IPR029060">
    <property type="entry name" value="PIN-like_dom_sf"/>
</dbReference>
<evidence type="ECO:0000313" key="2">
    <source>
        <dbReference type="RefSeq" id="XP_027199232.1"/>
    </source>
</evidence>
<dbReference type="AlphaFoldDB" id="A0A6P6Y140"/>
<dbReference type="SUPFAM" id="SSF88723">
    <property type="entry name" value="PIN domain-like"/>
    <property type="match status" value="1"/>
</dbReference>
<dbReference type="KEGG" id="dpte:113793398"/>
<organism evidence="1 2">
    <name type="scientific">Dermatophagoides pteronyssinus</name>
    <name type="common">European house dust mite</name>
    <dbReference type="NCBI Taxonomy" id="6956"/>
    <lineage>
        <taxon>Eukaryota</taxon>
        <taxon>Metazoa</taxon>
        <taxon>Ecdysozoa</taxon>
        <taxon>Arthropoda</taxon>
        <taxon>Chelicerata</taxon>
        <taxon>Arachnida</taxon>
        <taxon>Acari</taxon>
        <taxon>Acariformes</taxon>
        <taxon>Sarcoptiformes</taxon>
        <taxon>Astigmata</taxon>
        <taxon>Psoroptidia</taxon>
        <taxon>Analgoidea</taxon>
        <taxon>Pyroglyphidae</taxon>
        <taxon>Dermatophagoidinae</taxon>
        <taxon>Dermatophagoides</taxon>
    </lineage>
</organism>
<reference evidence="2" key="1">
    <citation type="submission" date="2025-08" db="UniProtKB">
        <authorList>
            <consortium name="RefSeq"/>
        </authorList>
    </citation>
    <scope>IDENTIFICATION</scope>
    <source>
        <strain evidence="2">Airmid</strain>
    </source>
</reference>
<dbReference type="GeneID" id="113793398"/>
<sequence>MSGAAIEIESMDVDELCPVQAQKTNIKRQAETNSEQKDRIPSNLQSSSSHLSVDLTKKKVSDRKVLKAKRHLSRLKTLDGDHNYYLILVIDTNVLVEDLNILKKLIIKSNINNVQIYKIIIPWTVIQELDGLKLDRDKYLVKKVQNAIKFINEQLKLGDKSRIICLKKFIQDKDTKDILSNNDDLIHRLCLQFIENPQKFLPTLNIDKQHLLISLITNDKNLQNKALVHRIDCYSLKELMQKYKSPDETVQISNSSVMANLTAESDSVETDISATSCRSSSKRFRTNNHSSSLNNTKQLPLKKYLTNLSTKMDSPPPSPMDTNPSKELDSKYALESRLAEFIIAKSKETFGEDLWQSILGNYSPKSATLIDSLRKFKNNWMGLFSDYFDRDQKVIQLVNEMLQSVNNRNSENYEKLLKMIELAFERKIDNSGNK</sequence>
<proteinExistence type="predicted"/>
<dbReference type="InterPro" id="IPR002716">
    <property type="entry name" value="PIN_dom"/>
</dbReference>
<dbReference type="InParanoid" id="A0A6P6Y140"/>
<dbReference type="PANTHER" id="PTHR16161">
    <property type="entry name" value="TRANSCRIPTIONAL PROTEIN SWT1"/>
    <property type="match status" value="1"/>
</dbReference>
<dbReference type="OrthoDB" id="548295at2759"/>
<name>A0A6P6Y140_DERPT</name>
<dbReference type="Proteomes" id="UP000515146">
    <property type="component" value="Unplaced"/>
</dbReference>